<keyword evidence="2" id="KW-0805">Transcription regulation</keyword>
<dbReference type="OrthoDB" id="7844684at2"/>
<gene>
    <name evidence="5" type="ORF">CDV52_18415</name>
</gene>
<dbReference type="InterPro" id="IPR006645">
    <property type="entry name" value="NGN-like_dom"/>
</dbReference>
<evidence type="ECO:0000256" key="3">
    <source>
        <dbReference type="ARBA" id="ARBA00023163"/>
    </source>
</evidence>
<dbReference type="GO" id="GO:0006354">
    <property type="term" value="P:DNA-templated transcription elongation"/>
    <property type="evidence" value="ECO:0007669"/>
    <property type="project" value="InterPro"/>
</dbReference>
<dbReference type="InterPro" id="IPR036735">
    <property type="entry name" value="NGN_dom_sf"/>
</dbReference>
<dbReference type="Proteomes" id="UP000196640">
    <property type="component" value="Unassembled WGS sequence"/>
</dbReference>
<protein>
    <recommendedName>
        <fullName evidence="4">NusG-like N-terminal domain-containing protein</fullName>
    </recommendedName>
</protein>
<dbReference type="Gene3D" id="3.30.70.940">
    <property type="entry name" value="NusG, N-terminal domain"/>
    <property type="match status" value="1"/>
</dbReference>
<feature type="domain" description="NusG-like N-terminal" evidence="4">
    <location>
        <begin position="41"/>
        <end position="116"/>
    </location>
</feature>
<dbReference type="InterPro" id="IPR043425">
    <property type="entry name" value="NusG-like"/>
</dbReference>
<name>A0A212AIX9_9RHOB</name>
<keyword evidence="3" id="KW-0804">Transcription</keyword>
<dbReference type="PANTHER" id="PTHR30265">
    <property type="entry name" value="RHO-INTERACTING TRANSCRIPTION TERMINATION FACTOR NUSG"/>
    <property type="match status" value="1"/>
</dbReference>
<dbReference type="PANTHER" id="PTHR30265:SF4">
    <property type="entry name" value="KOW MOTIF FAMILY PROTEIN, EXPRESSED"/>
    <property type="match status" value="1"/>
</dbReference>
<evidence type="ECO:0000259" key="4">
    <source>
        <dbReference type="Pfam" id="PF02357"/>
    </source>
</evidence>
<comment type="caution">
    <text evidence="5">The sequence shown here is derived from an EMBL/GenBank/DDBJ whole genome shotgun (WGS) entry which is preliminary data.</text>
</comment>
<reference evidence="5 6" key="1">
    <citation type="submission" date="2016-11" db="EMBL/GenBank/DDBJ databases">
        <title>Comparison of Traditional DNA-DNA Hybridization with In Silico Genomic Analysis.</title>
        <authorList>
            <person name="Nicholson A.C."/>
            <person name="Sammons S."/>
            <person name="Humrighouse B.W."/>
            <person name="Graziano J."/>
            <person name="Lasker B."/>
            <person name="Whitney A.M."/>
            <person name="Mcquiston J.R."/>
        </authorList>
    </citation>
    <scope>NUCLEOTIDE SEQUENCE [LARGE SCALE GENOMIC DNA]</scope>
    <source>
        <strain evidence="5 6">H2381</strain>
    </source>
</reference>
<dbReference type="Pfam" id="PF02357">
    <property type="entry name" value="NusG"/>
    <property type="match status" value="1"/>
</dbReference>
<evidence type="ECO:0000313" key="5">
    <source>
        <dbReference type="EMBL" id="OWJ81375.1"/>
    </source>
</evidence>
<evidence type="ECO:0000313" key="6">
    <source>
        <dbReference type="Proteomes" id="UP000196640"/>
    </source>
</evidence>
<accession>A0A212AIX9</accession>
<dbReference type="GO" id="GO:0031564">
    <property type="term" value="P:transcription antitermination"/>
    <property type="evidence" value="ECO:0007669"/>
    <property type="project" value="UniProtKB-KW"/>
</dbReference>
<sequence>MSKHHPAEAQDMDFNATGLSVGDVVKVGEGLAPVFSAGPARWYALRVAPQREDQVEAWLKRRGVYSFHPVLMRKVRRMGKVREYARRYLPGYVFARFPGEAVAHRLVGRCGITGALTRLDGSWGVVKPSDLRALHSMRKVDAETAAERRAIRAAERRASTVRAGERALFRAGPFSGLHCEVVELVAEDGAKVRVTLFGREIATHVSSSDLVVIVKGC</sequence>
<dbReference type="SUPFAM" id="SSF82679">
    <property type="entry name" value="N-utilization substance G protein NusG, N-terminal domain"/>
    <property type="match status" value="1"/>
</dbReference>
<evidence type="ECO:0000256" key="2">
    <source>
        <dbReference type="ARBA" id="ARBA00023015"/>
    </source>
</evidence>
<keyword evidence="1" id="KW-0889">Transcription antitermination</keyword>
<dbReference type="EMBL" id="NIPX01000040">
    <property type="protein sequence ID" value="OWJ81375.1"/>
    <property type="molecule type" value="Genomic_DNA"/>
</dbReference>
<dbReference type="AlphaFoldDB" id="A0A212AIX9"/>
<proteinExistence type="predicted"/>
<evidence type="ECO:0000256" key="1">
    <source>
        <dbReference type="ARBA" id="ARBA00022814"/>
    </source>
</evidence>
<organism evidence="5 6">
    <name type="scientific">Haematobacter missouriensis</name>
    <dbReference type="NCBI Taxonomy" id="366616"/>
    <lineage>
        <taxon>Bacteria</taxon>
        <taxon>Pseudomonadati</taxon>
        <taxon>Pseudomonadota</taxon>
        <taxon>Alphaproteobacteria</taxon>
        <taxon>Rhodobacterales</taxon>
        <taxon>Paracoccaceae</taxon>
        <taxon>Haematobacter</taxon>
    </lineage>
</organism>